<reference evidence="1 2" key="1">
    <citation type="submission" date="2021-03" db="EMBL/GenBank/DDBJ databases">
        <title>Draft genome sequence of Janthinobacterium sp. strain PLB02 isolated from infected primmorphs (Lubomirskia baicalensis).</title>
        <authorList>
            <person name="Chernogor L.I."/>
            <person name="Belikov S.I."/>
            <person name="Petrushin I.S."/>
        </authorList>
    </citation>
    <scope>NUCLEOTIDE SEQUENCE [LARGE SCALE GENOMIC DNA]</scope>
    <source>
        <strain evidence="1 2">PLB02</strain>
    </source>
</reference>
<proteinExistence type="predicted"/>
<dbReference type="AlphaFoldDB" id="A0AAJ4MUY4"/>
<evidence type="ECO:0008006" key="3">
    <source>
        <dbReference type="Google" id="ProtNLM"/>
    </source>
</evidence>
<organism evidence="1 2">
    <name type="scientific">Janthinobacterium lividum</name>
    <dbReference type="NCBI Taxonomy" id="29581"/>
    <lineage>
        <taxon>Bacteria</taxon>
        <taxon>Pseudomonadati</taxon>
        <taxon>Pseudomonadota</taxon>
        <taxon>Betaproteobacteria</taxon>
        <taxon>Burkholderiales</taxon>
        <taxon>Oxalobacteraceae</taxon>
        <taxon>Janthinobacterium</taxon>
    </lineage>
</organism>
<gene>
    <name evidence="1" type="ORF">J3P46_04455</name>
</gene>
<dbReference type="EMBL" id="CP071520">
    <property type="protein sequence ID" value="QSX97211.1"/>
    <property type="molecule type" value="Genomic_DNA"/>
</dbReference>
<evidence type="ECO:0000313" key="1">
    <source>
        <dbReference type="EMBL" id="QSX97211.1"/>
    </source>
</evidence>
<evidence type="ECO:0000313" key="2">
    <source>
        <dbReference type="Proteomes" id="UP000662821"/>
    </source>
</evidence>
<name>A0AAJ4MUY4_9BURK</name>
<sequence length="565" mass="64252">MRSPIVHTWAGLRLILVSETETTLSSFDFLNLGLHPSISESLARCFIPVAGHTSLESQRQSWRSLKKFVKHRIEVGKANDAYFDKAALQDFASWLEDSNLAGSTSQSHYNFIERAIKWCFRNIPEEFPMGLCLKSARFKREMPKIRSVLTGEEQKKVLSICYSEIKKIEELLMKGQRILNGEALDESEKMQKKVLHQLLCSEDGFFIRQRDWRGQRAHIGRALAQVGSIADLWSMIWPTPKSVFPFYLAIQIQTSGNPMSIAELSVDCIRDHPIREDLERLVWYKPRSHAEQKVDFPKRFENSAPNLVRRYAELSAGIRNRATSSYKNDLFICSSPKTRKVRVPSVQSFHNFLKEFIDKHELRDFDFKDNRITGAKSHHLMARKMEAARILLNHKRLMTTQGSYTSLEDRASEHAEVIRKFQGMLIAESRAFGTALSVRTQLKKTPSSCDSSSSVFGFKCKDPFAGIAPTSAKGKMCLNFTGCSTCPGAIIVLDDIDNVAHLLAARKALLETKAQSVRSGWLNRFVLLYAPTLEILEKEILPAIHPDIYILAEKRISLFAIPVLE</sequence>
<dbReference type="RefSeq" id="WP_151092495.1">
    <property type="nucleotide sequence ID" value="NZ_CP071520.1"/>
</dbReference>
<protein>
    <recommendedName>
        <fullName evidence="3">Core-binding (CB) domain-containing protein</fullName>
    </recommendedName>
</protein>
<dbReference type="Proteomes" id="UP000662821">
    <property type="component" value="Chromosome"/>
</dbReference>
<accession>A0AAJ4MUY4</accession>